<dbReference type="PANTHER" id="PTHR44591:SF14">
    <property type="entry name" value="PROTEIN PILG"/>
    <property type="match status" value="1"/>
</dbReference>
<dbReference type="OrthoDB" id="5432534at2"/>
<evidence type="ECO:0000313" key="5">
    <source>
        <dbReference type="EMBL" id="SHO48305.1"/>
    </source>
</evidence>
<dbReference type="AlphaFoldDB" id="A0A1M7Y6L4"/>
<organism evidence="5 6">
    <name type="scientific">Desulfopila aestuarii DSM 18488</name>
    <dbReference type="NCBI Taxonomy" id="1121416"/>
    <lineage>
        <taxon>Bacteria</taxon>
        <taxon>Pseudomonadati</taxon>
        <taxon>Thermodesulfobacteriota</taxon>
        <taxon>Desulfobulbia</taxon>
        <taxon>Desulfobulbales</taxon>
        <taxon>Desulfocapsaceae</taxon>
        <taxon>Desulfopila</taxon>
    </lineage>
</organism>
<dbReference type="GO" id="GO:0000160">
    <property type="term" value="P:phosphorelay signal transduction system"/>
    <property type="evidence" value="ECO:0007669"/>
    <property type="project" value="UniProtKB-KW"/>
</dbReference>
<dbReference type="PROSITE" id="PS50110">
    <property type="entry name" value="RESPONSE_REGULATORY"/>
    <property type="match status" value="1"/>
</dbReference>
<dbReference type="EMBL" id="FRFE01000009">
    <property type="protein sequence ID" value="SHO48305.1"/>
    <property type="molecule type" value="Genomic_DNA"/>
</dbReference>
<feature type="domain" description="Response regulatory" evidence="4">
    <location>
        <begin position="5"/>
        <end position="119"/>
    </location>
</feature>
<evidence type="ECO:0000256" key="2">
    <source>
        <dbReference type="ARBA" id="ARBA00023012"/>
    </source>
</evidence>
<name>A0A1M7Y6L4_9BACT</name>
<accession>A0A1M7Y6L4</accession>
<dbReference type="SUPFAM" id="SSF52172">
    <property type="entry name" value="CheY-like"/>
    <property type="match status" value="1"/>
</dbReference>
<evidence type="ECO:0000313" key="6">
    <source>
        <dbReference type="Proteomes" id="UP000184603"/>
    </source>
</evidence>
<dbReference type="PANTHER" id="PTHR44591">
    <property type="entry name" value="STRESS RESPONSE REGULATOR PROTEIN 1"/>
    <property type="match status" value="1"/>
</dbReference>
<dbReference type="InterPro" id="IPR011006">
    <property type="entry name" value="CheY-like_superfamily"/>
</dbReference>
<dbReference type="SMART" id="SM00448">
    <property type="entry name" value="REC"/>
    <property type="match status" value="1"/>
</dbReference>
<dbReference type="Pfam" id="PF00072">
    <property type="entry name" value="Response_reg"/>
    <property type="match status" value="1"/>
</dbReference>
<keyword evidence="2" id="KW-0902">Two-component regulatory system</keyword>
<keyword evidence="1 3" id="KW-0597">Phosphoprotein</keyword>
<gene>
    <name evidence="5" type="ORF">SAMN02745220_02250</name>
</gene>
<dbReference type="STRING" id="1121416.SAMN02745220_02250"/>
<sequence>MTPVAILLVEDDEILLTVLKTSLEKFFCTVSTAIDADKAIQQIDTTKFDLVLTDLQLGRTSGLEVAQKAKSLLPQALIIMMSGYNDPERIQAAYHCGADEYLVKPFTIISLLKRIRRHGLRLRPQTTANLAIRAKGRASLCQENLHPGNDFLYT</sequence>
<reference evidence="5 6" key="1">
    <citation type="submission" date="2016-12" db="EMBL/GenBank/DDBJ databases">
        <authorList>
            <person name="Song W.-J."/>
            <person name="Kurnit D.M."/>
        </authorList>
    </citation>
    <scope>NUCLEOTIDE SEQUENCE [LARGE SCALE GENOMIC DNA]</scope>
    <source>
        <strain evidence="5 6">DSM 18488</strain>
    </source>
</reference>
<evidence type="ECO:0000256" key="3">
    <source>
        <dbReference type="PROSITE-ProRule" id="PRU00169"/>
    </source>
</evidence>
<proteinExistence type="predicted"/>
<feature type="modified residue" description="4-aspartylphosphate" evidence="3">
    <location>
        <position position="54"/>
    </location>
</feature>
<evidence type="ECO:0000259" key="4">
    <source>
        <dbReference type="PROSITE" id="PS50110"/>
    </source>
</evidence>
<dbReference type="CDD" id="cd00156">
    <property type="entry name" value="REC"/>
    <property type="match status" value="1"/>
</dbReference>
<protein>
    <submittedName>
        <fullName evidence="5">Response regulator receiver domain-containing protein</fullName>
    </submittedName>
</protein>
<dbReference type="InterPro" id="IPR001789">
    <property type="entry name" value="Sig_transdc_resp-reg_receiver"/>
</dbReference>
<dbReference type="Proteomes" id="UP000184603">
    <property type="component" value="Unassembled WGS sequence"/>
</dbReference>
<keyword evidence="6" id="KW-1185">Reference proteome</keyword>
<evidence type="ECO:0000256" key="1">
    <source>
        <dbReference type="ARBA" id="ARBA00022553"/>
    </source>
</evidence>
<dbReference type="Gene3D" id="3.40.50.2300">
    <property type="match status" value="1"/>
</dbReference>
<dbReference type="InterPro" id="IPR050595">
    <property type="entry name" value="Bact_response_regulator"/>
</dbReference>
<dbReference type="RefSeq" id="WP_073613540.1">
    <property type="nucleotide sequence ID" value="NZ_FRFE01000009.1"/>
</dbReference>